<feature type="transmembrane region" description="Helical" evidence="3">
    <location>
        <begin position="37"/>
        <end position="54"/>
    </location>
</feature>
<keyword evidence="3" id="KW-0812">Transmembrane</keyword>
<keyword evidence="3" id="KW-0472">Membrane</keyword>
<name>A0A6N2SVS8_9FIRM</name>
<evidence type="ECO:0000259" key="4">
    <source>
        <dbReference type="Pfam" id="PF03816"/>
    </source>
</evidence>
<dbReference type="Gene3D" id="3.40.630.190">
    <property type="entry name" value="LCP protein"/>
    <property type="match status" value="1"/>
</dbReference>
<dbReference type="GeneID" id="23111992"/>
<proteinExistence type="inferred from homology"/>
<accession>A0A6N2SVS8</accession>
<dbReference type="InterPro" id="IPR050922">
    <property type="entry name" value="LytR/CpsA/Psr_CW_biosynth"/>
</dbReference>
<feature type="region of interest" description="Disordered" evidence="2">
    <location>
        <begin position="1"/>
        <end position="27"/>
    </location>
</feature>
<dbReference type="PANTHER" id="PTHR33392">
    <property type="entry name" value="POLYISOPRENYL-TEICHOIC ACID--PEPTIDOGLYCAN TEICHOIC ACID TRANSFERASE TAGU"/>
    <property type="match status" value="1"/>
</dbReference>
<evidence type="ECO:0000256" key="1">
    <source>
        <dbReference type="ARBA" id="ARBA00006068"/>
    </source>
</evidence>
<gene>
    <name evidence="5" type="primary">lytR_2</name>
    <name evidence="5" type="ORF">CBLFYP116_01383</name>
</gene>
<evidence type="ECO:0000313" key="5">
    <source>
        <dbReference type="EMBL" id="VYS97657.1"/>
    </source>
</evidence>
<evidence type="ECO:0000256" key="2">
    <source>
        <dbReference type="SAM" id="MobiDB-lite"/>
    </source>
</evidence>
<protein>
    <submittedName>
        <fullName evidence="5">Transcriptional regulator LytR</fullName>
    </submittedName>
</protein>
<sequence length="372" mass="42178">MTQQRNHRIHSGHGTNTGRITHEDRKRGRFYTRRRRWQQAAAALVFILAALFLYRTGQLYLERKALSREAQQWHRVQAGNTPAEPDGGVEYQGKSYRRNTYIKAILCMGIDRPGSLEETMTAGFGGQADGIFLVAQDTARDRIKVLVIPRDTMTEIMLTDLSGNELGSSIQHLTLAYAYGDGREKSCRYMTEAVSRLLGGLSIDGYMAVSMSVLPLANDKVGGVTVTIEEPELKTVNPAFVQGQTVTLRGGQAEEYVRYRDTGRAQSALVRMERQKTYIKGFLDAARNKSRLDDSLIPDLMKEIEPYMVTDMTKDRYLDMALDFLGGNQDFTETDMVTLPGTAVETVIYDEYHPDQEEIMEIVLDWFYRPRE</sequence>
<organism evidence="5">
    <name type="scientific">Enterocloster bolteae</name>
    <dbReference type="NCBI Taxonomy" id="208479"/>
    <lineage>
        <taxon>Bacteria</taxon>
        <taxon>Bacillati</taxon>
        <taxon>Bacillota</taxon>
        <taxon>Clostridia</taxon>
        <taxon>Lachnospirales</taxon>
        <taxon>Lachnospiraceae</taxon>
        <taxon>Enterocloster</taxon>
    </lineage>
</organism>
<comment type="similarity">
    <text evidence="1">Belongs to the LytR/CpsA/Psr (LCP) family.</text>
</comment>
<dbReference type="EMBL" id="CACRTF010000010">
    <property type="protein sequence ID" value="VYS97657.1"/>
    <property type="molecule type" value="Genomic_DNA"/>
</dbReference>
<feature type="domain" description="Cell envelope-related transcriptional attenuator" evidence="4">
    <location>
        <begin position="128"/>
        <end position="284"/>
    </location>
</feature>
<feature type="compositionally biased region" description="Basic residues" evidence="2">
    <location>
        <begin position="1"/>
        <end position="11"/>
    </location>
</feature>
<dbReference type="RefSeq" id="WP_002574421.1">
    <property type="nucleotide sequence ID" value="NZ_CACRTF010000010.1"/>
</dbReference>
<dbReference type="AlphaFoldDB" id="A0A6N2SVS8"/>
<dbReference type="InterPro" id="IPR004474">
    <property type="entry name" value="LytR_CpsA_psr"/>
</dbReference>
<dbReference type="Pfam" id="PF03816">
    <property type="entry name" value="LytR_cpsA_psr"/>
    <property type="match status" value="1"/>
</dbReference>
<reference evidence="5" key="1">
    <citation type="submission" date="2019-11" db="EMBL/GenBank/DDBJ databases">
        <authorList>
            <person name="Feng L."/>
        </authorList>
    </citation>
    <scope>NUCLEOTIDE SEQUENCE</scope>
    <source>
        <strain evidence="5">CbolteaeLFYP116</strain>
    </source>
</reference>
<dbReference type="PANTHER" id="PTHR33392:SF6">
    <property type="entry name" value="POLYISOPRENYL-TEICHOIC ACID--PEPTIDOGLYCAN TEICHOIC ACID TRANSFERASE TAGU"/>
    <property type="match status" value="1"/>
</dbReference>
<evidence type="ECO:0000256" key="3">
    <source>
        <dbReference type="SAM" id="Phobius"/>
    </source>
</evidence>
<keyword evidence="3" id="KW-1133">Transmembrane helix</keyword>